<dbReference type="eggNOG" id="COG2081">
    <property type="taxonomic scope" value="Bacteria"/>
</dbReference>
<evidence type="ECO:0000256" key="3">
    <source>
        <dbReference type="ARBA" id="ARBA00022827"/>
    </source>
</evidence>
<dbReference type="KEGG" id="mai:MICA_90"/>
<keyword evidence="7" id="KW-1185">Reference proteome</keyword>
<organism evidence="6 7">
    <name type="scientific">Micavibrio aeruginosavorus (strain ARL-13)</name>
    <dbReference type="NCBI Taxonomy" id="856793"/>
    <lineage>
        <taxon>Bacteria</taxon>
        <taxon>Pseudomonadati</taxon>
        <taxon>Bdellovibrionota</taxon>
        <taxon>Bdellovibrionia</taxon>
        <taxon>Bdellovibrionales</taxon>
        <taxon>Pseudobdellovibrionaceae</taxon>
        <taxon>Micavibrio</taxon>
    </lineage>
</organism>
<keyword evidence="2" id="KW-0285">Flavoprotein</keyword>
<feature type="domain" description="RsdA/BaiN/AoA(So)-like Rossmann fold-like" evidence="4">
    <location>
        <begin position="7"/>
        <end position="403"/>
    </location>
</feature>
<dbReference type="InterPro" id="IPR057661">
    <property type="entry name" value="RsdA/BaiN/AoA(So)_Rossmann"/>
</dbReference>
<dbReference type="InterPro" id="IPR004792">
    <property type="entry name" value="BaiN-like"/>
</dbReference>
<dbReference type="OrthoDB" id="5288829at2"/>
<dbReference type="NCBIfam" id="TIGR03862">
    <property type="entry name" value="flavo_PP4765"/>
    <property type="match status" value="1"/>
</dbReference>
<dbReference type="Proteomes" id="UP000009286">
    <property type="component" value="Chromosome"/>
</dbReference>
<dbReference type="Gene3D" id="2.40.30.10">
    <property type="entry name" value="Translation factors"/>
    <property type="match status" value="1"/>
</dbReference>
<dbReference type="SUPFAM" id="SSF51905">
    <property type="entry name" value="FAD/NAD(P)-binding domain"/>
    <property type="match status" value="1"/>
</dbReference>
<evidence type="ECO:0000313" key="6">
    <source>
        <dbReference type="EMBL" id="AEP08437.1"/>
    </source>
</evidence>
<dbReference type="PRINTS" id="PR00368">
    <property type="entry name" value="FADPNR"/>
</dbReference>
<dbReference type="InterPro" id="IPR055178">
    <property type="entry name" value="RsdA/BaiN/AoA(So)-like_dom"/>
</dbReference>
<accession>G2KMQ0</accession>
<dbReference type="AlphaFoldDB" id="G2KMQ0"/>
<dbReference type="Gene3D" id="3.50.50.60">
    <property type="entry name" value="FAD/NAD(P)-binding domain"/>
    <property type="match status" value="1"/>
</dbReference>
<dbReference type="InterPro" id="IPR036188">
    <property type="entry name" value="FAD/NAD-bd_sf"/>
</dbReference>
<reference evidence="6 7" key="1">
    <citation type="journal article" date="2011" name="BMC Genomics">
        <title>Genomic insights into an obligate epibiotic bacterial predator: Micavibrio aeruginosavorus ARL-13.</title>
        <authorList>
            <person name="Wang Z."/>
            <person name="Kadouri D."/>
            <person name="Wu M."/>
        </authorList>
    </citation>
    <scope>NUCLEOTIDE SEQUENCE [LARGE SCALE GENOMIC DNA]</scope>
    <source>
        <strain evidence="6 7">ARL-13</strain>
    </source>
</reference>
<dbReference type="Pfam" id="PF03486">
    <property type="entry name" value="HI0933_like"/>
    <property type="match status" value="1"/>
</dbReference>
<evidence type="ECO:0000259" key="5">
    <source>
        <dbReference type="Pfam" id="PF22780"/>
    </source>
</evidence>
<name>G2KMQ0_MICAA</name>
<dbReference type="PANTHER" id="PTHR42887:SF1">
    <property type="entry name" value="BLR3961 PROTEIN"/>
    <property type="match status" value="1"/>
</dbReference>
<evidence type="ECO:0000256" key="2">
    <source>
        <dbReference type="ARBA" id="ARBA00022630"/>
    </source>
</evidence>
<evidence type="ECO:0000256" key="1">
    <source>
        <dbReference type="ARBA" id="ARBA00001974"/>
    </source>
</evidence>
<protein>
    <submittedName>
        <fullName evidence="6">Pyridine nucleotide-disulfide oxidoreductase family protein</fullName>
    </submittedName>
</protein>
<feature type="domain" description="RsdA/BaiN/AoA(So)-like insert" evidence="5">
    <location>
        <begin position="196"/>
        <end position="350"/>
    </location>
</feature>
<sequence length="413" mass="43922">MVQKYKNIAIIGGGPAGLFAAEYLAGAGYAVHVYDHKPTLARKFLMAGRGGLNLTHSEDLESFIARYGTAADWVGPMVRAFTPSDLRAWCEGLGQETFVGSSGRVFPRSFKASPLLRAWQARLDDLGVTVHFNHHWAGWNDAGALIFTDKNGASVIAHADAALLALGGASWPKLGSDAGWVDILRNRGVGITPFRSANSGFTHLWSDHFADRFAGQPLKSITLTHNARRVPGEMMIAAKSHERGVEGGVIYALSASIRDAVERDGQTTVHIDLRPGIALEDLARRLSAQRGRASFSTHMKKAGGLSPLAAALLRELGGDEVSTLSPIMLATLIKALPLTLSAPFGLARAISSAGGVARNAVNDDLMLNVVPGVFVAGEMLDWEAPTGGYLLQATFATARHAARGIEKILKGSD</sequence>
<evidence type="ECO:0000259" key="4">
    <source>
        <dbReference type="Pfam" id="PF03486"/>
    </source>
</evidence>
<proteinExistence type="predicted"/>
<dbReference type="HOGENOM" id="CLU_025174_1_0_5"/>
<dbReference type="RefSeq" id="WP_014101660.1">
    <property type="nucleotide sequence ID" value="NC_016026.1"/>
</dbReference>
<dbReference type="Pfam" id="PF22780">
    <property type="entry name" value="HI0933_like_1st"/>
    <property type="match status" value="1"/>
</dbReference>
<comment type="cofactor">
    <cofactor evidence="1">
        <name>FAD</name>
        <dbReference type="ChEBI" id="CHEBI:57692"/>
    </cofactor>
</comment>
<dbReference type="EMBL" id="CP002382">
    <property type="protein sequence ID" value="AEP08437.1"/>
    <property type="molecule type" value="Genomic_DNA"/>
</dbReference>
<evidence type="ECO:0000313" key="7">
    <source>
        <dbReference type="Proteomes" id="UP000009286"/>
    </source>
</evidence>
<dbReference type="PANTHER" id="PTHR42887">
    <property type="entry name" value="OS12G0638800 PROTEIN"/>
    <property type="match status" value="1"/>
</dbReference>
<dbReference type="SUPFAM" id="SSF160996">
    <property type="entry name" value="HI0933 insert domain-like"/>
    <property type="match status" value="1"/>
</dbReference>
<dbReference type="InterPro" id="IPR022460">
    <property type="entry name" value="Flavoprotein_PP4765"/>
</dbReference>
<keyword evidence="3" id="KW-0274">FAD</keyword>
<gene>
    <name evidence="6" type="ordered locus">MICA_90</name>
</gene>
<dbReference type="NCBIfam" id="TIGR00275">
    <property type="entry name" value="aminoacetone oxidase family FAD-binding enzyme"/>
    <property type="match status" value="1"/>
</dbReference>
<dbReference type="Gene3D" id="1.10.8.260">
    <property type="entry name" value="HI0933 insert domain-like"/>
    <property type="match status" value="1"/>
</dbReference>
<dbReference type="InterPro" id="IPR023166">
    <property type="entry name" value="BaiN-like_dom_sf"/>
</dbReference>